<evidence type="ECO:0000256" key="1">
    <source>
        <dbReference type="SAM" id="Coils"/>
    </source>
</evidence>
<dbReference type="Pfam" id="PF00561">
    <property type="entry name" value="Abhydrolase_1"/>
    <property type="match status" value="1"/>
</dbReference>
<feature type="domain" description="AB hydrolase-1" evidence="2">
    <location>
        <begin position="22"/>
        <end position="133"/>
    </location>
</feature>
<dbReference type="GO" id="GO:0016787">
    <property type="term" value="F:hydrolase activity"/>
    <property type="evidence" value="ECO:0007669"/>
    <property type="project" value="UniProtKB-KW"/>
</dbReference>
<keyword evidence="1" id="KW-0175">Coiled coil</keyword>
<feature type="coiled-coil region" evidence="1">
    <location>
        <begin position="154"/>
        <end position="181"/>
    </location>
</feature>
<dbReference type="Gene3D" id="3.40.50.1820">
    <property type="entry name" value="alpha/beta hydrolase"/>
    <property type="match status" value="1"/>
</dbReference>
<name>A0A7H0VAH6_9FLAO</name>
<dbReference type="InterPro" id="IPR050266">
    <property type="entry name" value="AB_hydrolase_sf"/>
</dbReference>
<sequence>MHTFEFHYKGARFVAEEEGRGPAVIFLHGFLESRNMWKTLWPQLPKTIRKISLDLPGHGDSENLGYIHSMEEMAEVVMALVHRLSLRKVFLVGHSMGGYVALAFADRYPDNIRGMVLMNSNSRADSEEKKLNRDRAIALVKQDPQAYIRTAVPMLFSEDNRKSLRKEINAAKKDALRTSAQGVVAALEGMKIRDDREAILAFAPYPILFVASRKDPALDFEMLEEQLEHHAVQGLILEEGHMSHFEEPEKLISAFKHFFKEPVKKPLLR</sequence>
<keyword evidence="4" id="KW-1185">Reference proteome</keyword>
<dbReference type="RefSeq" id="WP_210757291.1">
    <property type="nucleotide sequence ID" value="NZ_CP060139.1"/>
</dbReference>
<dbReference type="EMBL" id="CP060139">
    <property type="protein sequence ID" value="QNR22724.1"/>
    <property type="molecule type" value="Genomic_DNA"/>
</dbReference>
<evidence type="ECO:0000313" key="3">
    <source>
        <dbReference type="EMBL" id="QNR22724.1"/>
    </source>
</evidence>
<proteinExistence type="predicted"/>
<reference evidence="3 4" key="1">
    <citation type="submission" date="2020-08" db="EMBL/GenBank/DDBJ databases">
        <title>Croceimicrobium hydrocarbonivorans gen. nov., sp. nov., a novel marine bacterium isolated from a bacterial consortium that degrades polyethylene terephthalate.</title>
        <authorList>
            <person name="Liu R."/>
        </authorList>
    </citation>
    <scope>NUCLEOTIDE SEQUENCE [LARGE SCALE GENOMIC DNA]</scope>
    <source>
        <strain evidence="3 4">A20-9</strain>
    </source>
</reference>
<dbReference type="InterPro" id="IPR000073">
    <property type="entry name" value="AB_hydrolase_1"/>
</dbReference>
<evidence type="ECO:0000313" key="4">
    <source>
        <dbReference type="Proteomes" id="UP000516305"/>
    </source>
</evidence>
<organism evidence="3 4">
    <name type="scientific">Croceimicrobium hydrocarbonivorans</name>
    <dbReference type="NCBI Taxonomy" id="2761580"/>
    <lineage>
        <taxon>Bacteria</taxon>
        <taxon>Pseudomonadati</taxon>
        <taxon>Bacteroidota</taxon>
        <taxon>Flavobacteriia</taxon>
        <taxon>Flavobacteriales</taxon>
        <taxon>Owenweeksiaceae</taxon>
        <taxon>Croceimicrobium</taxon>
    </lineage>
</organism>
<dbReference type="KEGG" id="chyd:H4K34_10055"/>
<evidence type="ECO:0000259" key="2">
    <source>
        <dbReference type="Pfam" id="PF00561"/>
    </source>
</evidence>
<dbReference type="SUPFAM" id="SSF53474">
    <property type="entry name" value="alpha/beta-Hydrolases"/>
    <property type="match status" value="1"/>
</dbReference>
<dbReference type="PANTHER" id="PTHR43798">
    <property type="entry name" value="MONOACYLGLYCEROL LIPASE"/>
    <property type="match status" value="1"/>
</dbReference>
<dbReference type="InterPro" id="IPR029058">
    <property type="entry name" value="AB_hydrolase_fold"/>
</dbReference>
<dbReference type="PRINTS" id="PR00111">
    <property type="entry name" value="ABHYDROLASE"/>
</dbReference>
<dbReference type="AlphaFoldDB" id="A0A7H0VAH6"/>
<dbReference type="Proteomes" id="UP000516305">
    <property type="component" value="Chromosome"/>
</dbReference>
<gene>
    <name evidence="3" type="ORF">H4K34_10055</name>
</gene>
<accession>A0A7H0VAH6</accession>
<protein>
    <submittedName>
        <fullName evidence="3">Alpha/beta hydrolase</fullName>
    </submittedName>
</protein>
<keyword evidence="3" id="KW-0378">Hydrolase</keyword>